<dbReference type="InterPro" id="IPR036929">
    <property type="entry name" value="DsbDN_sf"/>
</dbReference>
<evidence type="ECO:0000313" key="4">
    <source>
        <dbReference type="Proteomes" id="UP000183945"/>
    </source>
</evidence>
<keyword evidence="4" id="KW-1185">Reference proteome</keyword>
<proteinExistence type="predicted"/>
<feature type="chain" id="PRO_5012567538" evidence="1">
    <location>
        <begin position="23"/>
        <end position="150"/>
    </location>
</feature>
<dbReference type="InterPro" id="IPR028250">
    <property type="entry name" value="DsbDN"/>
</dbReference>
<name>A0A1M5L426_SALEC</name>
<dbReference type="AlphaFoldDB" id="A0A1M5L426"/>
<dbReference type="Proteomes" id="UP000183945">
    <property type="component" value="Unassembled WGS sequence"/>
</dbReference>
<evidence type="ECO:0000256" key="1">
    <source>
        <dbReference type="SAM" id="SignalP"/>
    </source>
</evidence>
<accession>A0A1M5L426</accession>
<gene>
    <name evidence="3" type="ORF">SAMN05444483_11810</name>
</gene>
<feature type="domain" description="Thiol:disulfide interchange protein DsbD N-terminal" evidence="2">
    <location>
        <begin position="36"/>
        <end position="145"/>
    </location>
</feature>
<dbReference type="Pfam" id="PF11412">
    <property type="entry name" value="DsbD_N"/>
    <property type="match status" value="1"/>
</dbReference>
<evidence type="ECO:0000313" key="3">
    <source>
        <dbReference type="EMBL" id="SHG59768.1"/>
    </source>
</evidence>
<dbReference type="RefSeq" id="WP_072881418.1">
    <property type="nucleotide sequence ID" value="NZ_FQVT01000018.1"/>
</dbReference>
<reference evidence="4" key="1">
    <citation type="submission" date="2016-11" db="EMBL/GenBank/DDBJ databases">
        <authorList>
            <person name="Varghese N."/>
            <person name="Submissions S."/>
        </authorList>
    </citation>
    <scope>NUCLEOTIDE SEQUENCE [LARGE SCALE GENOMIC DNA]</scope>
    <source>
        <strain evidence="4">DSM 24579</strain>
    </source>
</reference>
<keyword evidence="1" id="KW-0732">Signal</keyword>
<evidence type="ECO:0000259" key="2">
    <source>
        <dbReference type="Pfam" id="PF11412"/>
    </source>
</evidence>
<dbReference type="OrthoDB" id="767251at2"/>
<protein>
    <submittedName>
        <fullName evidence="3">Disulphide bond corrector protein DsbC</fullName>
    </submittedName>
</protein>
<dbReference type="EMBL" id="FQVT01000018">
    <property type="protein sequence ID" value="SHG59768.1"/>
    <property type="molecule type" value="Genomic_DNA"/>
</dbReference>
<sequence>MKTKKVKTLLILLLLATTFGQAQIIDPVKWSTQTKKVSETEYDLILIAQIEESYHLYSQHVPDGGPRPTTFIFEKSEDFKLVGKMKEEKGKTVHDPVFEMRIKSFETEAKFVQRIKIKNKDNFKIVGEIEFMTCNDSQCIFNYDDFEFEI</sequence>
<dbReference type="STRING" id="1073325.SAMN05444483_11810"/>
<organism evidence="3 4">
    <name type="scientific">Salegentibacter echinorum</name>
    <dbReference type="NCBI Taxonomy" id="1073325"/>
    <lineage>
        <taxon>Bacteria</taxon>
        <taxon>Pseudomonadati</taxon>
        <taxon>Bacteroidota</taxon>
        <taxon>Flavobacteriia</taxon>
        <taxon>Flavobacteriales</taxon>
        <taxon>Flavobacteriaceae</taxon>
        <taxon>Salegentibacter</taxon>
    </lineage>
</organism>
<dbReference type="Gene3D" id="2.60.40.1250">
    <property type="entry name" value="Thiol:disulfide interchange protein DsbD, N-terminal domain"/>
    <property type="match status" value="1"/>
</dbReference>
<feature type="signal peptide" evidence="1">
    <location>
        <begin position="1"/>
        <end position="22"/>
    </location>
</feature>